<evidence type="ECO:0000313" key="3">
    <source>
        <dbReference type="Proteomes" id="UP000663305"/>
    </source>
</evidence>
<dbReference type="InterPro" id="IPR047655">
    <property type="entry name" value="Transpos_IS630-like"/>
</dbReference>
<accession>A0A897NJ70</accession>
<evidence type="ECO:0000313" key="2">
    <source>
        <dbReference type="EMBL" id="QSG11495.1"/>
    </source>
</evidence>
<dbReference type="InterPro" id="IPR038717">
    <property type="entry name" value="Tc1-like_DDE_dom"/>
</dbReference>
<dbReference type="EMBL" id="CP064789">
    <property type="protein sequence ID" value="QSG11495.1"/>
    <property type="molecule type" value="Genomic_DNA"/>
</dbReference>
<dbReference type="NCBIfam" id="NF033545">
    <property type="entry name" value="transpos_IS630"/>
    <property type="match status" value="1"/>
</dbReference>
<proteinExistence type="predicted"/>
<organism evidence="2 3">
    <name type="scientific">Halapricum desulfuricans</name>
    <dbReference type="NCBI Taxonomy" id="2841257"/>
    <lineage>
        <taxon>Archaea</taxon>
        <taxon>Methanobacteriati</taxon>
        <taxon>Methanobacteriota</taxon>
        <taxon>Stenosarchaea group</taxon>
        <taxon>Halobacteria</taxon>
        <taxon>Halobacteriales</taxon>
        <taxon>Haloarculaceae</taxon>
        <taxon>Halapricum</taxon>
    </lineage>
</organism>
<dbReference type="SUPFAM" id="SSF53098">
    <property type="entry name" value="Ribonuclease H-like"/>
    <property type="match status" value="1"/>
</dbReference>
<protein>
    <submittedName>
        <fullName evidence="2">Transposase</fullName>
    </submittedName>
</protein>
<dbReference type="InterPro" id="IPR012337">
    <property type="entry name" value="RNaseH-like_sf"/>
</dbReference>
<sequence length="208" mass="24091">MSEEDLEQAIEDAQSADETRLVRRLCFIKNLYQGDTRKQAGRRVGISRSTTRRWARAWNDDGVEGLRPRFGGGRPPSFYALTGQGVITFKKRLGKETIVEALEEIREQNPRGRILLVADNYGSHHAKLTQQRADELGIEFVFIPPYSPTLNAIEPLWKDLKRDISPEIFDDKDHFREFLTETFHRLSQQVSFASDWIETFLPDVQKLR</sequence>
<reference evidence="2" key="1">
    <citation type="submission" date="2020-11" db="EMBL/GenBank/DDBJ databases">
        <title>Carbohydrate-dependent, anaerobic sulfur respiration: A novel catabolism in halophilic archaea.</title>
        <authorList>
            <person name="Sorokin D.Y."/>
            <person name="Messina E."/>
            <person name="Smedile F."/>
            <person name="La Cono V."/>
            <person name="Hallsworth J.E."/>
            <person name="Yakimov M.M."/>
        </authorList>
    </citation>
    <scope>NUCLEOTIDE SEQUENCE</scope>
    <source>
        <strain evidence="2">HSR-Bgl</strain>
    </source>
</reference>
<dbReference type="SUPFAM" id="SSF46689">
    <property type="entry name" value="Homeodomain-like"/>
    <property type="match status" value="1"/>
</dbReference>
<gene>
    <name evidence="2" type="ORF">HSBGL_1068</name>
</gene>
<dbReference type="Pfam" id="PF13384">
    <property type="entry name" value="HTH_23"/>
    <property type="match status" value="1"/>
</dbReference>
<dbReference type="Gene3D" id="3.30.420.10">
    <property type="entry name" value="Ribonuclease H-like superfamily/Ribonuclease H"/>
    <property type="match status" value="1"/>
</dbReference>
<dbReference type="InterPro" id="IPR009057">
    <property type="entry name" value="Homeodomain-like_sf"/>
</dbReference>
<evidence type="ECO:0000259" key="1">
    <source>
        <dbReference type="Pfam" id="PF13358"/>
    </source>
</evidence>
<dbReference type="AlphaFoldDB" id="A0A897NJ70"/>
<name>A0A897NJ70_9EURY</name>
<feature type="domain" description="Tc1-like transposase DDE" evidence="1">
    <location>
        <begin position="82"/>
        <end position="175"/>
    </location>
</feature>
<dbReference type="GO" id="GO:0003676">
    <property type="term" value="F:nucleic acid binding"/>
    <property type="evidence" value="ECO:0007669"/>
    <property type="project" value="InterPro"/>
</dbReference>
<dbReference type="Proteomes" id="UP000663305">
    <property type="component" value="Chromosome"/>
</dbReference>
<dbReference type="InterPro" id="IPR036397">
    <property type="entry name" value="RNaseH_sf"/>
</dbReference>
<dbReference type="Pfam" id="PF13358">
    <property type="entry name" value="DDE_3"/>
    <property type="match status" value="1"/>
</dbReference>